<protein>
    <submittedName>
        <fullName evidence="1">Uncharacterized protein</fullName>
    </submittedName>
</protein>
<proteinExistence type="predicted"/>
<reference evidence="1" key="1">
    <citation type="submission" date="2020-04" db="EMBL/GenBank/DDBJ databases">
        <authorList>
            <person name="Alioto T."/>
            <person name="Alioto T."/>
            <person name="Gomez Garrido J."/>
        </authorList>
    </citation>
    <scope>NUCLEOTIDE SEQUENCE</scope>
    <source>
        <strain evidence="1">A484AB</strain>
    </source>
</reference>
<accession>A0A6S7GDP5</accession>
<gene>
    <name evidence="1" type="ORF">PACLA_8A014613</name>
</gene>
<evidence type="ECO:0000313" key="1">
    <source>
        <dbReference type="EMBL" id="CAB3991524.1"/>
    </source>
</evidence>
<dbReference type="Proteomes" id="UP001152795">
    <property type="component" value="Unassembled WGS sequence"/>
</dbReference>
<sequence length="149" mass="16855">MRFGRIGSWVACLIAATLWSVTKVTSSCESGAYYINCTDVDQLDDVSLCLKNCLVRHGTSNKPTNPEQSQTTQELRDRQCKTSERKLNHVLAFVVFLVGLIIGILIPFFIRRIRSPVEEMAKRSFSIVHQFVFTNPIEETLPTNSTDDE</sequence>
<dbReference type="EMBL" id="CACRXK020001866">
    <property type="protein sequence ID" value="CAB3991524.1"/>
    <property type="molecule type" value="Genomic_DNA"/>
</dbReference>
<organism evidence="1 2">
    <name type="scientific">Paramuricea clavata</name>
    <name type="common">Red gorgonian</name>
    <name type="synonym">Violescent sea-whip</name>
    <dbReference type="NCBI Taxonomy" id="317549"/>
    <lineage>
        <taxon>Eukaryota</taxon>
        <taxon>Metazoa</taxon>
        <taxon>Cnidaria</taxon>
        <taxon>Anthozoa</taxon>
        <taxon>Octocorallia</taxon>
        <taxon>Malacalcyonacea</taxon>
        <taxon>Plexauridae</taxon>
        <taxon>Paramuricea</taxon>
    </lineage>
</organism>
<comment type="caution">
    <text evidence="1">The sequence shown here is derived from an EMBL/GenBank/DDBJ whole genome shotgun (WGS) entry which is preliminary data.</text>
</comment>
<name>A0A6S7GDP5_PARCT</name>
<keyword evidence="2" id="KW-1185">Reference proteome</keyword>
<evidence type="ECO:0000313" key="2">
    <source>
        <dbReference type="Proteomes" id="UP001152795"/>
    </source>
</evidence>
<dbReference type="AlphaFoldDB" id="A0A6S7GDP5"/>